<evidence type="ECO:0000256" key="1">
    <source>
        <dbReference type="ARBA" id="ARBA00009809"/>
    </source>
</evidence>
<dbReference type="Pfam" id="PF01301">
    <property type="entry name" value="Glyco_hydro_35"/>
    <property type="match status" value="1"/>
</dbReference>
<keyword evidence="8" id="KW-1185">Reference proteome</keyword>
<evidence type="ECO:0000256" key="2">
    <source>
        <dbReference type="ARBA" id="ARBA00022801"/>
    </source>
</evidence>
<dbReference type="InterPro" id="IPR031330">
    <property type="entry name" value="Gly_Hdrlase_35_cat"/>
</dbReference>
<dbReference type="PROSITE" id="PS01182">
    <property type="entry name" value="GLYCOSYL_HYDROL_F35"/>
    <property type="match status" value="1"/>
</dbReference>
<evidence type="ECO:0000313" key="7">
    <source>
        <dbReference type="EMBL" id="MFC4619847.1"/>
    </source>
</evidence>
<dbReference type="Gene3D" id="3.20.20.80">
    <property type="entry name" value="Glycosidases"/>
    <property type="match status" value="1"/>
</dbReference>
<dbReference type="Gene3D" id="2.60.120.260">
    <property type="entry name" value="Galactose-binding domain-like"/>
    <property type="match status" value="2"/>
</dbReference>
<accession>A0ABV9GPB6</accession>
<feature type="domain" description="Glycoside hydrolase 35 catalytic" evidence="4">
    <location>
        <begin position="11"/>
        <end position="324"/>
    </location>
</feature>
<keyword evidence="2" id="KW-0378">Hydrolase</keyword>
<evidence type="ECO:0000259" key="5">
    <source>
        <dbReference type="Pfam" id="PF21317"/>
    </source>
</evidence>
<sequence>MTTFSIEKNGFYFNGQPIRIISGAIHYFRVHPEYWEDRLLKLKACGFNTVETYVAWNIHEPKPGAYNFDGFADIERFLKTAQKLDLHVILRPGPYICAEWEFGGLPAWLLAEDDIALRCYDHRFLEKVDRFFDVLIHKVKPFLCTNGGPIIMVQVENEYGSFGNDKRYLNYLKDGLQERGVDVPLFTSDGPTDVMLQGGTLPDVFKTVNFGARSEAAFAKLREYQPDGPLMCMEFWNGWFDHWGEHHHTRDAEDVAVELDKMLTVGASVNFYMFHGGTNFGFTSGANFNECFQPTVTSYDYDVLINEHGEPTEKFAAVKKVLEKHGFTSTARLPEPMPKKGYGKIEFRETAGLFTNLSALSEPMRRIRPETMEKLGQNNGFILYETRISGPRPESELMIDELHDRALVYLDGVYQGVVERWVPDQKLTITIPNGGAKLSLLVENMGRVNYGPRLKDRKGITNGVRLDYQFLYDWEIRLLPLDDLRRLNFFKEYVEGPAFHRATFVVDEPADTFIDMCGWTKGVVFINGFNIGRYWHIGPQQTLYVPAPLLKSGQNDIIVFELHGQKELSLTSLDYPKLGANV</sequence>
<evidence type="ECO:0000313" key="8">
    <source>
        <dbReference type="Proteomes" id="UP001596022"/>
    </source>
</evidence>
<evidence type="ECO:0000259" key="4">
    <source>
        <dbReference type="Pfam" id="PF01301"/>
    </source>
</evidence>
<protein>
    <submittedName>
        <fullName evidence="7">Beta-galactosidase family protein</fullName>
    </submittedName>
</protein>
<dbReference type="InterPro" id="IPR019801">
    <property type="entry name" value="Glyco_hydro_35_CS"/>
</dbReference>
<name>A0ABV9GPB6_9BACL</name>
<dbReference type="PRINTS" id="PR00742">
    <property type="entry name" value="GLHYDRLASE35"/>
</dbReference>
<keyword evidence="3" id="KW-0326">Glycosidase</keyword>
<dbReference type="InterPro" id="IPR048913">
    <property type="entry name" value="BetaGal_gal-bd"/>
</dbReference>
<dbReference type="Proteomes" id="UP001596022">
    <property type="component" value="Unassembled WGS sequence"/>
</dbReference>
<dbReference type="InterPro" id="IPR026283">
    <property type="entry name" value="B-gal_1-like"/>
</dbReference>
<dbReference type="PANTHER" id="PTHR23421">
    <property type="entry name" value="BETA-GALACTOSIDASE RELATED"/>
    <property type="match status" value="1"/>
</dbReference>
<dbReference type="PIRSF" id="PIRSF006336">
    <property type="entry name" value="B-gal"/>
    <property type="match status" value="1"/>
</dbReference>
<comment type="similarity">
    <text evidence="1">Belongs to the glycosyl hydrolase 35 family.</text>
</comment>
<dbReference type="Pfam" id="PF21467">
    <property type="entry name" value="BetaGal_gal-bd"/>
    <property type="match status" value="1"/>
</dbReference>
<feature type="domain" description="Beta-galactosidase galactose-binding" evidence="6">
    <location>
        <begin position="497"/>
        <end position="555"/>
    </location>
</feature>
<dbReference type="SUPFAM" id="SSF49785">
    <property type="entry name" value="Galactose-binding domain-like"/>
    <property type="match status" value="1"/>
</dbReference>
<dbReference type="SUPFAM" id="SSF51445">
    <property type="entry name" value="(Trans)glycosidases"/>
    <property type="match status" value="1"/>
</dbReference>
<dbReference type="EMBL" id="JBHSFW010000012">
    <property type="protein sequence ID" value="MFC4619847.1"/>
    <property type="molecule type" value="Genomic_DNA"/>
</dbReference>
<dbReference type="InterPro" id="IPR001944">
    <property type="entry name" value="Glycoside_Hdrlase_35"/>
</dbReference>
<evidence type="ECO:0000259" key="6">
    <source>
        <dbReference type="Pfam" id="PF21467"/>
    </source>
</evidence>
<organism evidence="7 8">
    <name type="scientific">Camelliibacillus cellulosilyticus</name>
    <dbReference type="NCBI Taxonomy" id="2174486"/>
    <lineage>
        <taxon>Bacteria</taxon>
        <taxon>Bacillati</taxon>
        <taxon>Bacillota</taxon>
        <taxon>Bacilli</taxon>
        <taxon>Bacillales</taxon>
        <taxon>Sporolactobacillaceae</taxon>
        <taxon>Camelliibacillus</taxon>
    </lineage>
</organism>
<reference evidence="8" key="1">
    <citation type="journal article" date="2019" name="Int. J. Syst. Evol. Microbiol.">
        <title>The Global Catalogue of Microorganisms (GCM) 10K type strain sequencing project: providing services to taxonomists for standard genome sequencing and annotation.</title>
        <authorList>
            <consortium name="The Broad Institute Genomics Platform"/>
            <consortium name="The Broad Institute Genome Sequencing Center for Infectious Disease"/>
            <person name="Wu L."/>
            <person name="Ma J."/>
        </authorList>
    </citation>
    <scope>NUCLEOTIDE SEQUENCE [LARGE SCALE GENOMIC DNA]</scope>
    <source>
        <strain evidence="8">CGMCC 1.16306</strain>
    </source>
</reference>
<comment type="caution">
    <text evidence="7">The sequence shown here is derived from an EMBL/GenBank/DDBJ whole genome shotgun (WGS) entry which is preliminary data.</text>
</comment>
<dbReference type="Pfam" id="PF21317">
    <property type="entry name" value="BetaGal_ABD_1"/>
    <property type="match status" value="1"/>
</dbReference>
<dbReference type="InterPro" id="IPR008979">
    <property type="entry name" value="Galactose-bd-like_sf"/>
</dbReference>
<evidence type="ECO:0000256" key="3">
    <source>
        <dbReference type="ARBA" id="ARBA00023295"/>
    </source>
</evidence>
<dbReference type="RefSeq" id="WP_376846938.1">
    <property type="nucleotide sequence ID" value="NZ_JBHSFW010000012.1"/>
</dbReference>
<gene>
    <name evidence="7" type="ORF">ACFO4N_14135</name>
</gene>
<feature type="domain" description="Beta-galactosidase 1-like first all-beta" evidence="5">
    <location>
        <begin position="369"/>
        <end position="477"/>
    </location>
</feature>
<dbReference type="InterPro" id="IPR017853">
    <property type="entry name" value="GH"/>
</dbReference>
<dbReference type="InterPro" id="IPR048912">
    <property type="entry name" value="BetaGal1-like_ABD1"/>
</dbReference>
<proteinExistence type="inferred from homology"/>